<keyword evidence="2" id="KW-0560">Oxidoreductase</keyword>
<evidence type="ECO:0000259" key="3">
    <source>
        <dbReference type="SMART" id="SM00829"/>
    </source>
</evidence>
<dbReference type="InterPro" id="IPR020843">
    <property type="entry name" value="ER"/>
</dbReference>
<dbReference type="AlphaFoldDB" id="A0AAJ0B0D2"/>
<dbReference type="PANTHER" id="PTHR45348:SF5">
    <property type="entry name" value="OXIDOREDUCTASE, PUTATIVE (AFU_ORTHOLOGUE AFUA_8G01420)-RELATED"/>
    <property type="match status" value="1"/>
</dbReference>
<protein>
    <submittedName>
        <fullName evidence="4">GroES-like protein</fullName>
    </submittedName>
</protein>
<dbReference type="InterPro" id="IPR013154">
    <property type="entry name" value="ADH-like_N"/>
</dbReference>
<name>A0AAJ0B0D2_9PEZI</name>
<dbReference type="Gene3D" id="3.40.50.720">
    <property type="entry name" value="NAD(P)-binding Rossmann-like Domain"/>
    <property type="match status" value="1"/>
</dbReference>
<sequence>MPQPSDQCRYPEPMSTSRFKPVRLSSLIRSLSSSANSSSSKRADTASKMHELALYGVPKFTGIRRQVEIPKPGPGEVLIKVVAVGLNPKDWKITKSRGEDRAINAGDDVTGIIESVGDGVYEYKPGDRVAAFHRMFDPSGAYAEYSIAPASTTFPLPPNISFEAGAGLPLSSMTAAIALYQALALPLPTATGKKGIPLLIYGGATAVGAFALQFAKLSNIHPVITVAGAGIDFVKSLDAADHIIDYRKGDVAKNILSALGGTPLHHALDTISGKGSYEIISDVLTASGGGEINMLDPPEDESWKWPEGVKFTRTFVSSAYHRKHNYISQERANADGDFAFFFYRYMSLLLARGTFKPHPHEVLAGGLDGIVGGIQALHDNKVSAKKLVVRIADTPGL</sequence>
<proteinExistence type="inferred from homology"/>
<dbReference type="GO" id="GO:0016651">
    <property type="term" value="F:oxidoreductase activity, acting on NAD(P)H"/>
    <property type="evidence" value="ECO:0007669"/>
    <property type="project" value="InterPro"/>
</dbReference>
<feature type="domain" description="Enoyl reductase (ER)" evidence="3">
    <location>
        <begin position="56"/>
        <end position="388"/>
    </location>
</feature>
<dbReference type="InterPro" id="IPR047122">
    <property type="entry name" value="Trans-enoyl_RdTase-like"/>
</dbReference>
<dbReference type="InterPro" id="IPR036291">
    <property type="entry name" value="NAD(P)-bd_dom_sf"/>
</dbReference>
<dbReference type="SUPFAM" id="SSF51735">
    <property type="entry name" value="NAD(P)-binding Rossmann-fold domains"/>
    <property type="match status" value="1"/>
</dbReference>
<comment type="similarity">
    <text evidence="1">Belongs to the zinc-containing alcohol dehydrogenase family.</text>
</comment>
<reference evidence="4" key="1">
    <citation type="submission" date="2023-06" db="EMBL/GenBank/DDBJ databases">
        <title>Genome-scale phylogeny and comparative genomics of the fungal order Sordariales.</title>
        <authorList>
            <consortium name="Lawrence Berkeley National Laboratory"/>
            <person name="Hensen N."/>
            <person name="Bonometti L."/>
            <person name="Westerberg I."/>
            <person name="Brannstrom I.O."/>
            <person name="Guillou S."/>
            <person name="Cros-Aarteil S."/>
            <person name="Calhoun S."/>
            <person name="Haridas S."/>
            <person name="Kuo A."/>
            <person name="Mondo S."/>
            <person name="Pangilinan J."/>
            <person name="Riley R."/>
            <person name="Labutti K."/>
            <person name="Andreopoulos B."/>
            <person name="Lipzen A."/>
            <person name="Chen C."/>
            <person name="Yanf M."/>
            <person name="Daum C."/>
            <person name="Ng V."/>
            <person name="Clum A."/>
            <person name="Steindorff A."/>
            <person name="Ohm R."/>
            <person name="Martin F."/>
            <person name="Silar P."/>
            <person name="Natvig D."/>
            <person name="Lalanne C."/>
            <person name="Gautier V."/>
            <person name="Ament-Velasquez S.L."/>
            <person name="Kruys A."/>
            <person name="Hutchinson M.I."/>
            <person name="Powell A.J."/>
            <person name="Barry K."/>
            <person name="Miller A.N."/>
            <person name="Grigoriev I.V."/>
            <person name="Debuchy R."/>
            <person name="Gladieux P."/>
            <person name="Thoren M.H."/>
            <person name="Johannesson H."/>
        </authorList>
    </citation>
    <scope>NUCLEOTIDE SEQUENCE</scope>
    <source>
        <strain evidence="4">PSN4</strain>
    </source>
</reference>
<evidence type="ECO:0000313" key="4">
    <source>
        <dbReference type="EMBL" id="KAK1749356.1"/>
    </source>
</evidence>
<organism evidence="4 5">
    <name type="scientific">Echria macrotheca</name>
    <dbReference type="NCBI Taxonomy" id="438768"/>
    <lineage>
        <taxon>Eukaryota</taxon>
        <taxon>Fungi</taxon>
        <taxon>Dikarya</taxon>
        <taxon>Ascomycota</taxon>
        <taxon>Pezizomycotina</taxon>
        <taxon>Sordariomycetes</taxon>
        <taxon>Sordariomycetidae</taxon>
        <taxon>Sordariales</taxon>
        <taxon>Schizotheciaceae</taxon>
        <taxon>Echria</taxon>
    </lineage>
</organism>
<evidence type="ECO:0000256" key="1">
    <source>
        <dbReference type="ARBA" id="ARBA00008072"/>
    </source>
</evidence>
<dbReference type="PANTHER" id="PTHR45348">
    <property type="entry name" value="HYPOTHETICAL OXIDOREDUCTASE (EUROFUNG)"/>
    <property type="match status" value="1"/>
</dbReference>
<dbReference type="EMBL" id="MU839860">
    <property type="protein sequence ID" value="KAK1749356.1"/>
    <property type="molecule type" value="Genomic_DNA"/>
</dbReference>
<comment type="caution">
    <text evidence="4">The sequence shown here is derived from an EMBL/GenBank/DDBJ whole genome shotgun (WGS) entry which is preliminary data.</text>
</comment>
<dbReference type="SUPFAM" id="SSF50129">
    <property type="entry name" value="GroES-like"/>
    <property type="match status" value="1"/>
</dbReference>
<dbReference type="InterPro" id="IPR011032">
    <property type="entry name" value="GroES-like_sf"/>
</dbReference>
<dbReference type="Proteomes" id="UP001239445">
    <property type="component" value="Unassembled WGS sequence"/>
</dbReference>
<accession>A0AAJ0B0D2</accession>
<dbReference type="SMART" id="SM00829">
    <property type="entry name" value="PKS_ER"/>
    <property type="match status" value="1"/>
</dbReference>
<gene>
    <name evidence="4" type="ORF">QBC47DRAFT_395879</name>
</gene>
<dbReference type="CDD" id="cd08249">
    <property type="entry name" value="enoyl_reductase_like"/>
    <property type="match status" value="1"/>
</dbReference>
<dbReference type="Pfam" id="PF08240">
    <property type="entry name" value="ADH_N"/>
    <property type="match status" value="1"/>
</dbReference>
<evidence type="ECO:0000313" key="5">
    <source>
        <dbReference type="Proteomes" id="UP001239445"/>
    </source>
</evidence>
<dbReference type="Gene3D" id="3.90.180.10">
    <property type="entry name" value="Medium-chain alcohol dehydrogenases, catalytic domain"/>
    <property type="match status" value="1"/>
</dbReference>
<keyword evidence="5" id="KW-1185">Reference proteome</keyword>
<evidence type="ECO:0000256" key="2">
    <source>
        <dbReference type="ARBA" id="ARBA00023002"/>
    </source>
</evidence>